<feature type="transmembrane region" description="Helical" evidence="4">
    <location>
        <begin position="112"/>
        <end position="135"/>
    </location>
</feature>
<reference evidence="7" key="1">
    <citation type="journal article" date="2019" name="Int. J. Syst. Evol. Microbiol.">
        <title>The Global Catalogue of Microorganisms (GCM) 10K type strain sequencing project: providing services to taxonomists for standard genome sequencing and annotation.</title>
        <authorList>
            <consortium name="The Broad Institute Genomics Platform"/>
            <consortium name="The Broad Institute Genome Sequencing Center for Infectious Disease"/>
            <person name="Wu L."/>
            <person name="Ma J."/>
        </authorList>
    </citation>
    <scope>NUCLEOTIDE SEQUENCE [LARGE SCALE GENOMIC DNA]</scope>
    <source>
        <strain evidence="7">CECT 8289</strain>
    </source>
</reference>
<dbReference type="SMART" id="SM00342">
    <property type="entry name" value="HTH_ARAC"/>
    <property type="match status" value="1"/>
</dbReference>
<sequence>MHFQFGLRSSVLLIFFVHGLVYSLLLFRKGYVNNSSADKWLSAFLLLCVLYISPWMLGFAGWYDNQPYRDILFYTPLQHLFLIGPVIYFYVQSLLNPSFRFTKNQLLHFIPGMLYALYCIVMVLVDKLLLQRYYFLADGLDRDFDRWYQWCGFAAMLFYFFMAMRYYNTYKKLMVQVISYADVVMFKWVSHFLMAFLTMQLLQVAFFVLSKINPAFETYVGSWWYFFMFAIIFYYVAIMGYSNAIATKIPFQINKLQFNKPLLLSNINDEQLVLNNATANEVIETIELNPFETDAVTDQTFINEWKPKIVQLLVENKIYEDPELSLKQIATLLKTNATIISKVVNQGFGMNFNDLINFYRVQAVKKMLEAGEQKKQTLLGIAYDCGFNSKATFNRAFKKFTGVGPKDWSSQI</sequence>
<dbReference type="PANTHER" id="PTHR43280">
    <property type="entry name" value="ARAC-FAMILY TRANSCRIPTIONAL REGULATOR"/>
    <property type="match status" value="1"/>
</dbReference>
<keyword evidence="7" id="KW-1185">Reference proteome</keyword>
<dbReference type="InterPro" id="IPR009057">
    <property type="entry name" value="Homeodomain-like_sf"/>
</dbReference>
<protein>
    <submittedName>
        <fullName evidence="6">Helix-turn-helix domain-containing protein</fullName>
    </submittedName>
</protein>
<feature type="transmembrane region" description="Helical" evidence="4">
    <location>
        <begin position="222"/>
        <end position="241"/>
    </location>
</feature>
<gene>
    <name evidence="6" type="ORF">ACFOWM_08720</name>
</gene>
<keyword evidence="4" id="KW-1133">Transmembrane helix</keyword>
<feature type="domain" description="HTH araC/xylS-type" evidence="5">
    <location>
        <begin position="308"/>
        <end position="411"/>
    </location>
</feature>
<dbReference type="SUPFAM" id="SSF46689">
    <property type="entry name" value="Homeodomain-like"/>
    <property type="match status" value="1"/>
</dbReference>
<evidence type="ECO:0000256" key="1">
    <source>
        <dbReference type="ARBA" id="ARBA00023015"/>
    </source>
</evidence>
<feature type="transmembrane region" description="Helical" evidence="4">
    <location>
        <begin position="71"/>
        <end position="91"/>
    </location>
</feature>
<dbReference type="InterPro" id="IPR018060">
    <property type="entry name" value="HTH_AraC"/>
</dbReference>
<feature type="transmembrane region" description="Helical" evidence="4">
    <location>
        <begin position="188"/>
        <end position="210"/>
    </location>
</feature>
<dbReference type="PANTHER" id="PTHR43280:SF29">
    <property type="entry name" value="ARAC-FAMILY TRANSCRIPTIONAL REGULATOR"/>
    <property type="match status" value="1"/>
</dbReference>
<dbReference type="Gene3D" id="1.10.10.60">
    <property type="entry name" value="Homeodomain-like"/>
    <property type="match status" value="2"/>
</dbReference>
<comment type="caution">
    <text evidence="6">The sequence shown here is derived from an EMBL/GenBank/DDBJ whole genome shotgun (WGS) entry which is preliminary data.</text>
</comment>
<keyword evidence="4" id="KW-0812">Transmembrane</keyword>
<keyword evidence="2" id="KW-0238">DNA-binding</keyword>
<dbReference type="Proteomes" id="UP001595907">
    <property type="component" value="Unassembled WGS sequence"/>
</dbReference>
<accession>A0ABV8QT64</accession>
<feature type="transmembrane region" description="Helical" evidence="4">
    <location>
        <begin position="6"/>
        <end position="27"/>
    </location>
</feature>
<evidence type="ECO:0000256" key="2">
    <source>
        <dbReference type="ARBA" id="ARBA00023125"/>
    </source>
</evidence>
<keyword evidence="4" id="KW-0472">Membrane</keyword>
<evidence type="ECO:0000313" key="6">
    <source>
        <dbReference type="EMBL" id="MFC4262957.1"/>
    </source>
</evidence>
<organism evidence="6 7">
    <name type="scientific">Ferruginibacter yonginensis</name>
    <dbReference type="NCBI Taxonomy" id="1310416"/>
    <lineage>
        <taxon>Bacteria</taxon>
        <taxon>Pseudomonadati</taxon>
        <taxon>Bacteroidota</taxon>
        <taxon>Chitinophagia</taxon>
        <taxon>Chitinophagales</taxon>
        <taxon>Chitinophagaceae</taxon>
        <taxon>Ferruginibacter</taxon>
    </lineage>
</organism>
<dbReference type="EMBL" id="JBHSCZ010000002">
    <property type="protein sequence ID" value="MFC4262957.1"/>
    <property type="molecule type" value="Genomic_DNA"/>
</dbReference>
<keyword evidence="1" id="KW-0805">Transcription regulation</keyword>
<dbReference type="Pfam" id="PF12833">
    <property type="entry name" value="HTH_18"/>
    <property type="match status" value="1"/>
</dbReference>
<name>A0ABV8QT64_9BACT</name>
<evidence type="ECO:0000256" key="3">
    <source>
        <dbReference type="ARBA" id="ARBA00023163"/>
    </source>
</evidence>
<dbReference type="RefSeq" id="WP_379708925.1">
    <property type="nucleotide sequence ID" value="NZ_JBHSCZ010000002.1"/>
</dbReference>
<keyword evidence="3" id="KW-0804">Transcription</keyword>
<feature type="transmembrane region" description="Helical" evidence="4">
    <location>
        <begin position="39"/>
        <end position="59"/>
    </location>
</feature>
<evidence type="ECO:0000259" key="5">
    <source>
        <dbReference type="PROSITE" id="PS01124"/>
    </source>
</evidence>
<proteinExistence type="predicted"/>
<evidence type="ECO:0000313" key="7">
    <source>
        <dbReference type="Proteomes" id="UP001595907"/>
    </source>
</evidence>
<dbReference type="PROSITE" id="PS01124">
    <property type="entry name" value="HTH_ARAC_FAMILY_2"/>
    <property type="match status" value="1"/>
</dbReference>
<evidence type="ECO:0000256" key="4">
    <source>
        <dbReference type="SAM" id="Phobius"/>
    </source>
</evidence>
<feature type="transmembrane region" description="Helical" evidence="4">
    <location>
        <begin position="147"/>
        <end position="167"/>
    </location>
</feature>